<name>A7H5I3_CAMJD</name>
<evidence type="ECO:0000313" key="2">
    <source>
        <dbReference type="EMBL" id="ABS43898.1"/>
    </source>
</evidence>
<dbReference type="AlphaFoldDB" id="A7H5I3"/>
<dbReference type="Gene3D" id="3.40.50.150">
    <property type="entry name" value="Vaccinia Virus protein VP39"/>
    <property type="match status" value="1"/>
</dbReference>
<dbReference type="InterPro" id="IPR029063">
    <property type="entry name" value="SAM-dependent_MTases_sf"/>
</dbReference>
<accession>A7H5I3</accession>
<dbReference type="GO" id="GO:0016740">
    <property type="term" value="F:transferase activity"/>
    <property type="evidence" value="ECO:0007669"/>
    <property type="project" value="UniProtKB-KW"/>
</dbReference>
<protein>
    <submittedName>
        <fullName evidence="2">Putative sugar transferase</fullName>
    </submittedName>
</protein>
<dbReference type="Pfam" id="PF13489">
    <property type="entry name" value="Methyltransf_23"/>
    <property type="match status" value="1"/>
</dbReference>
<feature type="domain" description="C-methyltransferase" evidence="1">
    <location>
        <begin position="280"/>
        <end position="384"/>
    </location>
</feature>
<dbReference type="Gene3D" id="3.40.50.720">
    <property type="entry name" value="NAD(P)-binding Rossmann-like Domain"/>
    <property type="match status" value="1"/>
</dbReference>
<gene>
    <name evidence="2" type="ordered locus">JJD26997_1809</name>
</gene>
<organism evidence="2 3">
    <name type="scientific">Campylobacter jejuni subsp. doylei (strain ATCC BAA-1458 / RM4099 / 269.97)</name>
    <dbReference type="NCBI Taxonomy" id="360109"/>
    <lineage>
        <taxon>Bacteria</taxon>
        <taxon>Pseudomonadati</taxon>
        <taxon>Campylobacterota</taxon>
        <taxon>Epsilonproteobacteria</taxon>
        <taxon>Campylobacterales</taxon>
        <taxon>Campylobacteraceae</taxon>
        <taxon>Campylobacter</taxon>
    </lineage>
</organism>
<dbReference type="Pfam" id="PF08484">
    <property type="entry name" value="Methyltransf_14"/>
    <property type="match status" value="1"/>
</dbReference>
<dbReference type="SUPFAM" id="SSF53335">
    <property type="entry name" value="S-adenosyl-L-methionine-dependent methyltransferases"/>
    <property type="match status" value="1"/>
</dbReference>
<keyword evidence="2" id="KW-0808">Transferase</keyword>
<sequence length="401" mass="46841">MHCPLCQSENNQKELFKTVNAFTSSGKLDKNPTQIKTTITTGDGGGGYCKGNNTITFTQCQDCGYIYNSTFDLNKISKEYQSEGYFSRKIVSKDMSNNVKMIKDKCLKYINKNNICLEIAPGSGDMVNALIHDVKFMYTIDPSLVSLEIENINNLKHIHGFFNYNILKDKLEYKINFIMFRHLLEHINTPLNFLKDVVKLLENNGIIYIEVPNIKEFIEYRRFYEIFNDHCGYYQKNILINTLKSLGCEFIDEIFLYREQHMGLFFRKNTNIRYKYKLDFKLFDKNIYISFQENIRKLNNLLHDYKNIAIYGSGAHGNTIITFIDNPEKIKKCFDLDIRKQGMYLQNSSIIIQEPNIENFKDLEAIIIAAPLYEEEIIKSLKERGYKGDIIATEKNILLQK</sequence>
<proteinExistence type="predicted"/>
<dbReference type="EMBL" id="CP000768">
    <property type="protein sequence ID" value="ABS43898.1"/>
    <property type="molecule type" value="Genomic_DNA"/>
</dbReference>
<evidence type="ECO:0000259" key="1">
    <source>
        <dbReference type="Pfam" id="PF08484"/>
    </source>
</evidence>
<dbReference type="HOGENOM" id="CLU_050039_0_0_7"/>
<dbReference type="InterPro" id="IPR013691">
    <property type="entry name" value="MeTrfase_14"/>
</dbReference>
<evidence type="ECO:0000313" key="3">
    <source>
        <dbReference type="Proteomes" id="UP000002302"/>
    </source>
</evidence>
<dbReference type="Proteomes" id="UP000002302">
    <property type="component" value="Chromosome"/>
</dbReference>
<dbReference type="KEGG" id="cjd:JJD26997_1809"/>
<reference evidence="3" key="1">
    <citation type="submission" date="2007-07" db="EMBL/GenBank/DDBJ databases">
        <title>Complete genome sequence of Campylobacter jejuni subsp doylei 269.97 isolated from human blood.</title>
        <authorList>
            <person name="Fouts D.E."/>
            <person name="Mongodin E.F."/>
            <person name="Puiu D."/>
            <person name="Sebastian Y."/>
            <person name="Miller W.G."/>
            <person name="Mandrell R.E."/>
            <person name="Lastovica A.J."/>
            <person name="Nelson K.E."/>
        </authorList>
    </citation>
    <scope>NUCLEOTIDE SEQUENCE [LARGE SCALE GENOMIC DNA]</scope>
    <source>
        <strain evidence="3">ATCC BAA-1458 / RM4099 / 269.97</strain>
    </source>
</reference>